<comment type="caution">
    <text evidence="8">The sequence shown here is derived from an EMBL/GenBank/DDBJ whole genome shotgun (WGS) entry which is preliminary data.</text>
</comment>
<dbReference type="GO" id="GO:0005615">
    <property type="term" value="C:extracellular space"/>
    <property type="evidence" value="ECO:0007669"/>
    <property type="project" value="TreeGrafter"/>
</dbReference>
<comment type="caution">
    <text evidence="6">Lacks conserved residue(s) required for the propagation of feature annotation.</text>
</comment>
<feature type="non-terminal residue" evidence="8">
    <location>
        <position position="1622"/>
    </location>
</feature>
<dbReference type="GO" id="GO:0006590">
    <property type="term" value="P:thyroid hormone generation"/>
    <property type="evidence" value="ECO:0007669"/>
    <property type="project" value="TreeGrafter"/>
</dbReference>
<dbReference type="InterPro" id="IPR036857">
    <property type="entry name" value="Thyroglobulin_1_sf"/>
</dbReference>
<evidence type="ECO:0000256" key="4">
    <source>
        <dbReference type="ARBA" id="ARBA00023157"/>
    </source>
</evidence>
<dbReference type="CDD" id="cd00191">
    <property type="entry name" value="TY"/>
    <property type="match status" value="5"/>
</dbReference>
<organism evidence="8 9">
    <name type="scientific">Chloebia gouldiae</name>
    <name type="common">Gouldian finch</name>
    <name type="synonym">Erythrura gouldiae</name>
    <dbReference type="NCBI Taxonomy" id="44316"/>
    <lineage>
        <taxon>Eukaryota</taxon>
        <taxon>Metazoa</taxon>
        <taxon>Chordata</taxon>
        <taxon>Craniata</taxon>
        <taxon>Vertebrata</taxon>
        <taxon>Euteleostomi</taxon>
        <taxon>Archelosauria</taxon>
        <taxon>Archosauria</taxon>
        <taxon>Dinosauria</taxon>
        <taxon>Saurischia</taxon>
        <taxon>Theropoda</taxon>
        <taxon>Coelurosauria</taxon>
        <taxon>Aves</taxon>
        <taxon>Neognathae</taxon>
        <taxon>Neoaves</taxon>
        <taxon>Telluraves</taxon>
        <taxon>Australaves</taxon>
        <taxon>Passeriformes</taxon>
        <taxon>Passeroidea</taxon>
        <taxon>Passeridae</taxon>
        <taxon>Chloebia</taxon>
    </lineage>
</organism>
<name>A0A3L8T0Q5_CHLGU</name>
<proteinExistence type="predicted"/>
<feature type="disulfide bond" evidence="6">
    <location>
        <begin position="844"/>
        <end position="851"/>
    </location>
</feature>
<feature type="disulfide bond" evidence="6">
    <location>
        <begin position="986"/>
        <end position="993"/>
    </location>
</feature>
<feature type="disulfide bond" evidence="6">
    <location>
        <begin position="995"/>
        <end position="1015"/>
    </location>
</feature>
<dbReference type="PANTHER" id="PTHR14093:SF19">
    <property type="entry name" value="THYROGLOBULIN"/>
    <property type="match status" value="1"/>
</dbReference>
<accession>A0A3L8T0Q5</accession>
<dbReference type="PANTHER" id="PTHR14093">
    <property type="entry name" value="HLA CLASS II GAMMA CHAIN"/>
    <property type="match status" value="1"/>
</dbReference>
<evidence type="ECO:0000256" key="2">
    <source>
        <dbReference type="ARBA" id="ARBA00022525"/>
    </source>
</evidence>
<dbReference type="STRING" id="44316.ENSEGOP00005001094"/>
<comment type="subcellular location">
    <subcellularLocation>
        <location evidence="1">Secreted</location>
    </subcellularLocation>
</comment>
<feature type="non-terminal residue" evidence="8">
    <location>
        <position position="1"/>
    </location>
</feature>
<gene>
    <name evidence="8" type="ORF">DV515_00000551</name>
</gene>
<evidence type="ECO:0000256" key="3">
    <source>
        <dbReference type="ARBA" id="ARBA00022729"/>
    </source>
</evidence>
<dbReference type="Gene3D" id="4.10.800.10">
    <property type="entry name" value="Thyroglobulin type-1"/>
    <property type="match status" value="6"/>
</dbReference>
<dbReference type="SUPFAM" id="SSF57610">
    <property type="entry name" value="Thyroglobulin type-1 domain"/>
    <property type="match status" value="8"/>
</dbReference>
<evidence type="ECO:0000256" key="1">
    <source>
        <dbReference type="ARBA" id="ARBA00004613"/>
    </source>
</evidence>
<evidence type="ECO:0000256" key="6">
    <source>
        <dbReference type="PROSITE-ProRule" id="PRU00500"/>
    </source>
</evidence>
<dbReference type="OrthoDB" id="6409105at2759"/>
<keyword evidence="9" id="KW-1185">Reference proteome</keyword>
<dbReference type="SMART" id="SM00211">
    <property type="entry name" value="TY"/>
    <property type="match status" value="8"/>
</dbReference>
<feature type="domain" description="Thyroglobulin type-1" evidence="7">
    <location>
        <begin position="829"/>
        <end position="875"/>
    </location>
</feature>
<dbReference type="PROSITE" id="PS51162">
    <property type="entry name" value="THYROGLOBULIN_1_2"/>
    <property type="match status" value="7"/>
</dbReference>
<evidence type="ECO:0000313" key="8">
    <source>
        <dbReference type="EMBL" id="RLW13289.1"/>
    </source>
</evidence>
<dbReference type="InterPro" id="IPR000716">
    <property type="entry name" value="Thyroglobulin_1"/>
</dbReference>
<keyword evidence="5" id="KW-0325">Glycoprotein</keyword>
<keyword evidence="3" id="KW-0732">Signal</keyword>
<keyword evidence="2" id="KW-0964">Secreted</keyword>
<feature type="domain" description="Thyroglobulin type-1" evidence="7">
    <location>
        <begin position="876"/>
        <end position="950"/>
    </location>
</feature>
<dbReference type="Proteomes" id="UP000276834">
    <property type="component" value="Unassembled WGS sequence"/>
</dbReference>
<feature type="domain" description="Thyroglobulin type-1" evidence="7">
    <location>
        <begin position="110"/>
        <end position="170"/>
    </location>
</feature>
<feature type="domain" description="Thyroglobulin type-1" evidence="7">
    <location>
        <begin position="951"/>
        <end position="1015"/>
    </location>
</feature>
<evidence type="ECO:0000259" key="7">
    <source>
        <dbReference type="PROSITE" id="PS51162"/>
    </source>
</evidence>
<sequence length="1622" mass="176438">FPRAFQKFSSLREAFPEISGYCYCVDSLGRELADTGLELLLDEVYDTIFSVPEPARTFTESSIHRILQRRFLGVQLATSGKFRLKIGSNGGGSETLSFPCLTLPAFPPGPSRCEAERAAALRFQQPLVPSCAAGGGYAPRQCHPRGQCWCVDTEGRQVPGTGSRGQPPACGEEQSCISERRRALSRLFYGPAGYFSQSSLFSTPDKQSDKIDGFSRPCPPSFKELFLDSGLSSPLAQSPFASQTPELEATLSEAITGMFPSRELARVALKFTANPKRFQEDLFGGRFLKNLIQFNFTGVLGTSGKYNIGQFFPQEDLSEMGNGQGPLESAEAFSLEASKGSSILSKPLVSSFGRTVTLQDNQNLMKFLSYVLELPEFFTFLQQVISVPESVAEDLGEVVKLALGSRGCGEEPKDLFVPTCTKEGRYEEVQCYAGECWCLDTSGKEVPGSRRQGKRPKCPTECEKQRRNLKNLKRSLPAGSDLFIPSCTEDGDFLPLQCYGTNCFCVDLNGKTIPGIRGEAGNPMKCPSACQVAAGQEFLRAVKLLLSGARAVPELSSLHLPQCDAAGGWRQVQCSGPPEQAFQWYQRWIAENNEGKPLPVPDLLNIIAGYKEASSGDFSAFVKALYEAGHQNVFPTFSMYSSFTDLPPQVLKGNLTSASENILLDPYTFWQLLTDQLSYYPGPYTDFSAPLGHFDLRDCWCVDSKGGELEGTKAGVNQVPSCPGICEGVKQEAMKFMEEAEQLILASNGSRFAFGESFLLAKGLELRDRELLRSAGPSGLQAAMLPTLLSGSDPALRLAAWSVLRFYWQSHFTSKNSAGEATQLGFFPYIPQCDGLGNWEPVQCYESTGHCWCVDDRGRYVMDSLVSRSSELPKCQTSCQRSRANALISSWRQSSAKLDTSPSDLFIPNCLETGEYTVLQRSDTDIWCVDPVSGEIFQRGSKGLDGNPECPSVCNMLKSKAFSREAARGDIPQCEGDKGSFSPVQCSQDQESCWCVLGNGEEVPGTRVNGARPECASPQCALPFGASAVANGAVLCESISGQAAGIQQCQLVCRQGFHSAAPSAPAQCDARQRRWLSAAPLLHACQKLQLFQTVQAQTHFQLRLPPEKTCSSDYSGLLQAFQIFILDELKARGLCHLQVNAFGKTGSVSMCDDSTVYVQCLSVDRLGVNITWRTQLENIPTASLPDLHDIENAIVGENLIGAFIKEIKDGVFLLHLDSKQFIADSVIDFPRDEDLDVEAGLEEFHLLGKQALIHKDVVTKVPLLFVLQAVISRTMNAFPALLATISIRQDIPSVSSVLWAKLPTPMGQSVLITGGEQGLQCDGDGQYRPSQQDPATKKSLCVDSFGAALDWTETEDPLTDEQCLVLRKFERAPASSLIYGSEEAQILQSQSFEGDLQSTYFQCISGCEREDACGFATLTPAGTEVLCELYSAAEANFNCTTSGLVQGVLGNPAATSISGLSCLLHVRNPEGDVLMAFLKRGQELLSSGRKAFERTGFQNVLSGVYRSLVLPAAGTSPTDAQLLCRQECSRASCCDGFILSQLLLDAGTILCSLLSSPDVLICNAKGWSPAPASAMGEMCKGVSYDEKEKRFSFTLGGQVFSGIDGRGRKKFHNLSGTLPVER</sequence>
<feature type="disulfide bond" evidence="6">
    <location>
        <begin position="150"/>
        <end position="170"/>
    </location>
</feature>
<dbReference type="PROSITE" id="PS00484">
    <property type="entry name" value="THYROGLOBULIN_1_1"/>
    <property type="match status" value="2"/>
</dbReference>
<feature type="disulfide bond" evidence="6">
    <location>
        <begin position="438"/>
        <end position="458"/>
    </location>
</feature>
<feature type="domain" description="Thyroglobulin type-1" evidence="7">
    <location>
        <begin position="527"/>
        <end position="722"/>
    </location>
</feature>
<evidence type="ECO:0000256" key="5">
    <source>
        <dbReference type="ARBA" id="ARBA00023180"/>
    </source>
</evidence>
<reference evidence="8 9" key="1">
    <citation type="journal article" date="2018" name="Proc. R. Soc. B">
        <title>A non-coding region near Follistatin controls head colour polymorphism in the Gouldian finch.</title>
        <authorList>
            <person name="Toomey M.B."/>
            <person name="Marques C.I."/>
            <person name="Andrade P."/>
            <person name="Araujo P.M."/>
            <person name="Sabatino S."/>
            <person name="Gazda M.A."/>
            <person name="Afonso S."/>
            <person name="Lopes R.J."/>
            <person name="Corbo J.C."/>
            <person name="Carneiro M."/>
        </authorList>
    </citation>
    <scope>NUCLEOTIDE SEQUENCE [LARGE SCALE GENOMIC DNA]</scope>
    <source>
        <strain evidence="8">Red01</strain>
        <tissue evidence="8">Muscle</tissue>
    </source>
</reference>
<dbReference type="InterPro" id="IPR052001">
    <property type="entry name" value="MHC-II_Gamma/Thyroglobulin"/>
</dbReference>
<dbReference type="EMBL" id="QUSF01000001">
    <property type="protein sequence ID" value="RLW13289.1"/>
    <property type="molecule type" value="Genomic_DNA"/>
</dbReference>
<evidence type="ECO:0000313" key="9">
    <source>
        <dbReference type="Proteomes" id="UP000276834"/>
    </source>
</evidence>
<feature type="domain" description="Thyroglobulin type-1" evidence="7">
    <location>
        <begin position="459"/>
        <end position="526"/>
    </location>
</feature>
<feature type="domain" description="Thyroglobulin type-1" evidence="7">
    <location>
        <begin position="405"/>
        <end position="458"/>
    </location>
</feature>
<keyword evidence="4 6" id="KW-1015">Disulfide bond</keyword>
<protein>
    <recommendedName>
        <fullName evidence="7">Thyroglobulin type-1 domain-containing protein</fullName>
    </recommendedName>
</protein>
<dbReference type="Pfam" id="PF00086">
    <property type="entry name" value="Thyroglobulin_1"/>
    <property type="match status" value="6"/>
</dbReference>